<keyword evidence="1 8" id="KW-0963">Cytoplasm</keyword>
<keyword evidence="12" id="KW-1185">Reference proteome</keyword>
<dbReference type="SUPFAM" id="SSF53448">
    <property type="entry name" value="Nucleotide-diphospho-sugar transferases"/>
    <property type="match status" value="1"/>
</dbReference>
<comment type="caution">
    <text evidence="8">Lacks conserved residue(s) required for the propagation of feature annotation.</text>
</comment>
<dbReference type="Proteomes" id="UP000253628">
    <property type="component" value="Unassembled WGS sequence"/>
</dbReference>
<dbReference type="GO" id="GO:1902758">
    <property type="term" value="P:bis(molybdopterin guanine dinucleotide)molybdenum biosynthetic process"/>
    <property type="evidence" value="ECO:0007669"/>
    <property type="project" value="TreeGrafter"/>
</dbReference>
<feature type="domain" description="MobA-like NTP transferase" evidence="10">
    <location>
        <begin position="39"/>
        <end position="194"/>
    </location>
</feature>
<evidence type="ECO:0000256" key="6">
    <source>
        <dbReference type="ARBA" id="ARBA00023134"/>
    </source>
</evidence>
<evidence type="ECO:0000256" key="5">
    <source>
        <dbReference type="ARBA" id="ARBA00022842"/>
    </source>
</evidence>
<dbReference type="PANTHER" id="PTHR19136">
    <property type="entry name" value="MOLYBDENUM COFACTOR GUANYLYLTRANSFERASE"/>
    <property type="match status" value="1"/>
</dbReference>
<keyword evidence="6 8" id="KW-0342">GTP-binding</keyword>
<evidence type="ECO:0000313" key="11">
    <source>
        <dbReference type="EMBL" id="RBP39486.1"/>
    </source>
</evidence>
<evidence type="ECO:0000256" key="8">
    <source>
        <dbReference type="HAMAP-Rule" id="MF_00316"/>
    </source>
</evidence>
<dbReference type="Pfam" id="PF12804">
    <property type="entry name" value="NTP_transf_3"/>
    <property type="match status" value="1"/>
</dbReference>
<evidence type="ECO:0000256" key="4">
    <source>
        <dbReference type="ARBA" id="ARBA00022741"/>
    </source>
</evidence>
<evidence type="ECO:0000256" key="9">
    <source>
        <dbReference type="SAM" id="MobiDB-lite"/>
    </source>
</evidence>
<keyword evidence="4 8" id="KW-0547">Nucleotide-binding</keyword>
<feature type="binding site" evidence="8">
    <location>
        <begin position="42"/>
        <end position="44"/>
    </location>
    <ligand>
        <name>GTP</name>
        <dbReference type="ChEBI" id="CHEBI:37565"/>
    </ligand>
</feature>
<evidence type="ECO:0000256" key="7">
    <source>
        <dbReference type="ARBA" id="ARBA00023150"/>
    </source>
</evidence>
<feature type="binding site" evidence="8">
    <location>
        <position position="137"/>
    </location>
    <ligand>
        <name>GTP</name>
        <dbReference type="ChEBI" id="CHEBI:37565"/>
    </ligand>
</feature>
<dbReference type="GO" id="GO:0061603">
    <property type="term" value="F:molybdenum cofactor guanylyltransferase activity"/>
    <property type="evidence" value="ECO:0007669"/>
    <property type="project" value="UniProtKB-EC"/>
</dbReference>
<evidence type="ECO:0000256" key="3">
    <source>
        <dbReference type="ARBA" id="ARBA00022723"/>
    </source>
</evidence>
<gene>
    <name evidence="8" type="primary">mobA</name>
    <name evidence="11" type="ORF">DFR37_105282</name>
</gene>
<dbReference type="PANTHER" id="PTHR19136:SF81">
    <property type="entry name" value="MOLYBDENUM COFACTOR GUANYLYLTRANSFERASE"/>
    <property type="match status" value="1"/>
</dbReference>
<feature type="binding site" evidence="8">
    <location>
        <position position="60"/>
    </location>
    <ligand>
        <name>GTP</name>
        <dbReference type="ChEBI" id="CHEBI:37565"/>
    </ligand>
</feature>
<dbReference type="EMBL" id="QNRQ01000005">
    <property type="protein sequence ID" value="RBP39486.1"/>
    <property type="molecule type" value="Genomic_DNA"/>
</dbReference>
<accession>A0A366HDZ3</accession>
<dbReference type="GO" id="GO:0005737">
    <property type="term" value="C:cytoplasm"/>
    <property type="evidence" value="ECO:0007669"/>
    <property type="project" value="UniProtKB-SubCell"/>
</dbReference>
<dbReference type="InterPro" id="IPR013482">
    <property type="entry name" value="Molybde_CF_guanTrfase"/>
</dbReference>
<keyword evidence="2 8" id="KW-0808">Transferase</keyword>
<evidence type="ECO:0000256" key="1">
    <source>
        <dbReference type="ARBA" id="ARBA00022490"/>
    </source>
</evidence>
<comment type="caution">
    <text evidence="11">The sequence shown here is derived from an EMBL/GenBank/DDBJ whole genome shotgun (WGS) entry which is preliminary data.</text>
</comment>
<protein>
    <recommendedName>
        <fullName evidence="8">Molybdenum cofactor guanylyltransferase</fullName>
        <shortName evidence="8">MoCo guanylyltransferase</shortName>
        <ecNumber evidence="8">2.7.7.77</ecNumber>
    </recommendedName>
    <alternativeName>
        <fullName evidence="8">GTP:molybdopterin guanylyltransferase</fullName>
    </alternativeName>
    <alternativeName>
        <fullName evidence="8">Mo-MPT guanylyltransferase</fullName>
    </alternativeName>
    <alternativeName>
        <fullName evidence="8">Molybdopterin guanylyltransferase</fullName>
    </alternativeName>
    <alternativeName>
        <fullName evidence="8">Molybdopterin-guanine dinucleotide synthase</fullName>
        <shortName evidence="8">MGD synthase</shortName>
    </alternativeName>
</protein>
<dbReference type="GO" id="GO:0046872">
    <property type="term" value="F:metal ion binding"/>
    <property type="evidence" value="ECO:0007669"/>
    <property type="project" value="UniProtKB-KW"/>
</dbReference>
<organism evidence="11 12">
    <name type="scientific">Eoetvoesiella caeni</name>
    <dbReference type="NCBI Taxonomy" id="645616"/>
    <lineage>
        <taxon>Bacteria</taxon>
        <taxon>Pseudomonadati</taxon>
        <taxon>Pseudomonadota</taxon>
        <taxon>Betaproteobacteria</taxon>
        <taxon>Burkholderiales</taxon>
        <taxon>Alcaligenaceae</taxon>
        <taxon>Eoetvoesiella</taxon>
    </lineage>
</organism>
<keyword evidence="3 8" id="KW-0479">Metal-binding</keyword>
<comment type="function">
    <text evidence="8">Transfers a GMP moiety from GTP to Mo-molybdopterin (Mo-MPT) cofactor (Moco or molybdenum cofactor) to form Mo-molybdopterin guanine dinucleotide (Mo-MGD) cofactor.</text>
</comment>
<dbReference type="InterPro" id="IPR025877">
    <property type="entry name" value="MobA-like_NTP_Trfase"/>
</dbReference>
<dbReference type="GO" id="GO:0005525">
    <property type="term" value="F:GTP binding"/>
    <property type="evidence" value="ECO:0007669"/>
    <property type="project" value="UniProtKB-UniRule"/>
</dbReference>
<reference evidence="11 12" key="1">
    <citation type="submission" date="2018-06" db="EMBL/GenBank/DDBJ databases">
        <title>Genomic Encyclopedia of Type Strains, Phase IV (KMG-IV): sequencing the most valuable type-strain genomes for metagenomic binning, comparative biology and taxonomic classification.</title>
        <authorList>
            <person name="Goeker M."/>
        </authorList>
    </citation>
    <scope>NUCLEOTIDE SEQUENCE [LARGE SCALE GENOMIC DNA]</scope>
    <source>
        <strain evidence="11 12">DSM 25520</strain>
    </source>
</reference>
<comment type="catalytic activity">
    <reaction evidence="8">
        <text>Mo-molybdopterin + GTP + H(+) = Mo-molybdopterin guanine dinucleotide + diphosphate</text>
        <dbReference type="Rhea" id="RHEA:34243"/>
        <dbReference type="ChEBI" id="CHEBI:15378"/>
        <dbReference type="ChEBI" id="CHEBI:33019"/>
        <dbReference type="ChEBI" id="CHEBI:37565"/>
        <dbReference type="ChEBI" id="CHEBI:71302"/>
        <dbReference type="ChEBI" id="CHEBI:71310"/>
        <dbReference type="EC" id="2.7.7.77"/>
    </reaction>
</comment>
<evidence type="ECO:0000259" key="10">
    <source>
        <dbReference type="Pfam" id="PF12804"/>
    </source>
</evidence>
<comment type="similarity">
    <text evidence="8">Belongs to the MobA family.</text>
</comment>
<feature type="region of interest" description="Disordered" evidence="9">
    <location>
        <begin position="1"/>
        <end position="28"/>
    </location>
</feature>
<dbReference type="Gene3D" id="3.90.550.10">
    <property type="entry name" value="Spore Coat Polysaccharide Biosynthesis Protein SpsA, Chain A"/>
    <property type="match status" value="1"/>
</dbReference>
<dbReference type="CDD" id="cd02503">
    <property type="entry name" value="MobA"/>
    <property type="match status" value="1"/>
</dbReference>
<comment type="subunit">
    <text evidence="8">Monomer.</text>
</comment>
<keyword evidence="7 8" id="KW-0501">Molybdenum cofactor biosynthesis</keyword>
<comment type="subcellular location">
    <subcellularLocation>
        <location evidence="8">Cytoplasm</location>
    </subcellularLocation>
</comment>
<comment type="cofactor">
    <cofactor evidence="8">
        <name>Mg(2+)</name>
        <dbReference type="ChEBI" id="CHEBI:18420"/>
    </cofactor>
</comment>
<name>A0A366HDZ3_9BURK</name>
<dbReference type="NCBIfam" id="TIGR02665">
    <property type="entry name" value="molyb_mobA"/>
    <property type="match status" value="1"/>
</dbReference>
<evidence type="ECO:0000313" key="12">
    <source>
        <dbReference type="Proteomes" id="UP000253628"/>
    </source>
</evidence>
<dbReference type="HAMAP" id="MF_00316">
    <property type="entry name" value="MobA"/>
    <property type="match status" value="1"/>
</dbReference>
<dbReference type="AlphaFoldDB" id="A0A366HDZ3"/>
<feature type="binding site" evidence="8">
    <location>
        <position position="137"/>
    </location>
    <ligand>
        <name>Mg(2+)</name>
        <dbReference type="ChEBI" id="CHEBI:18420"/>
    </ligand>
</feature>
<evidence type="ECO:0000256" key="2">
    <source>
        <dbReference type="ARBA" id="ARBA00022679"/>
    </source>
</evidence>
<comment type="domain">
    <text evidence="8">The N-terminal domain determines nucleotide recognition and specific binding, while the C-terminal domain determines the specific binding to the target protein.</text>
</comment>
<dbReference type="EC" id="2.7.7.77" evidence="8"/>
<keyword evidence="5 8" id="KW-0460">Magnesium</keyword>
<proteinExistence type="inferred from homology"/>
<dbReference type="InterPro" id="IPR029044">
    <property type="entry name" value="Nucleotide-diphossugar_trans"/>
</dbReference>
<sequence length="232" mass="24538">MADPHISSATGASAPESLPPPAGQGLSRHTAIGKQTVSGLVLAGGQARRMQADGRKPVEKGLLPLHGKPLVAWVHSYLAPRTAVVYVSANRCVDAYARYGQVVGDDPALGEDAGPLAGLASVLPQLRTPWLFSLPVDVPAPPSDLLERLAAQAHESGAGIVYAFSERAHPLCMLVHRDMLPGLLEFLRGGERKVGIWQERSGAVQAVFSADDAGFFNINTPADLLLAEQLKF</sequence>
<feature type="binding site" evidence="8">
    <location>
        <position position="106"/>
    </location>
    <ligand>
        <name>GTP</name>
        <dbReference type="ChEBI" id="CHEBI:37565"/>
    </ligand>
</feature>